<keyword evidence="3" id="KW-1185">Reference proteome</keyword>
<protein>
    <submittedName>
        <fullName evidence="2">Uncharacterized protein</fullName>
    </submittedName>
</protein>
<accession>A0A2S6A149</accession>
<organism evidence="2 3">
    <name type="scientific">Nocardia nova</name>
    <dbReference type="NCBI Taxonomy" id="37330"/>
    <lineage>
        <taxon>Bacteria</taxon>
        <taxon>Bacillati</taxon>
        <taxon>Actinomycetota</taxon>
        <taxon>Actinomycetes</taxon>
        <taxon>Mycobacteriales</taxon>
        <taxon>Nocardiaceae</taxon>
        <taxon>Nocardia</taxon>
    </lineage>
</organism>
<feature type="compositionally biased region" description="Basic and acidic residues" evidence="1">
    <location>
        <begin position="31"/>
        <end position="40"/>
    </location>
</feature>
<evidence type="ECO:0000256" key="1">
    <source>
        <dbReference type="SAM" id="MobiDB-lite"/>
    </source>
</evidence>
<reference evidence="2 3" key="1">
    <citation type="submission" date="2018-02" db="EMBL/GenBank/DDBJ databases">
        <title>8 Nocardia nova and 1 Nocardia cyriacigeorgica strain used for evolution to TMP-SMX.</title>
        <authorList>
            <person name="Mehta H."/>
            <person name="Weng J."/>
            <person name="Shamoo Y."/>
        </authorList>
    </citation>
    <scope>NUCLEOTIDE SEQUENCE [LARGE SCALE GENOMIC DNA]</scope>
    <source>
        <strain evidence="2 3">BAA2227</strain>
    </source>
</reference>
<dbReference type="GeneID" id="66719187"/>
<dbReference type="AlphaFoldDB" id="A0A2S6A149"/>
<evidence type="ECO:0000313" key="3">
    <source>
        <dbReference type="Proteomes" id="UP000238356"/>
    </source>
</evidence>
<sequence>MWEWSKSVAERATATAWTRSAGEPEPTVVDPEVRAERPDEQAPEELGEWASDAVMAYGGAGAGGPVRSIHLPEYDLAR</sequence>
<dbReference type="RefSeq" id="WP_036523144.1">
    <property type="nucleotide sequence ID" value="NZ_JADLSE010000001.1"/>
</dbReference>
<name>A0A2S6A149_9NOCA</name>
<evidence type="ECO:0000313" key="2">
    <source>
        <dbReference type="EMBL" id="PPJ25028.1"/>
    </source>
</evidence>
<comment type="caution">
    <text evidence="2">The sequence shown here is derived from an EMBL/GenBank/DDBJ whole genome shotgun (WGS) entry which is preliminary data.</text>
</comment>
<dbReference type="EMBL" id="PSZD01000017">
    <property type="protein sequence ID" value="PPJ25028.1"/>
    <property type="molecule type" value="Genomic_DNA"/>
</dbReference>
<feature type="region of interest" description="Disordered" evidence="1">
    <location>
        <begin position="1"/>
        <end position="45"/>
    </location>
</feature>
<dbReference type="Proteomes" id="UP000238356">
    <property type="component" value="Unassembled WGS sequence"/>
</dbReference>
<gene>
    <name evidence="2" type="ORF">C5F51_23925</name>
</gene>
<proteinExistence type="predicted"/>